<keyword evidence="2" id="KW-0560">Oxidoreductase</keyword>
<evidence type="ECO:0000256" key="3">
    <source>
        <dbReference type="RuleBase" id="RU000363"/>
    </source>
</evidence>
<dbReference type="InterPro" id="IPR020904">
    <property type="entry name" value="Sc_DH/Rdtase_CS"/>
</dbReference>
<dbReference type="Gene3D" id="3.40.50.720">
    <property type="entry name" value="NAD(P)-binding Rossmann-like Domain"/>
    <property type="match status" value="1"/>
</dbReference>
<gene>
    <name evidence="4" type="ORF">DM01DRAFT_1331087</name>
</gene>
<dbReference type="OrthoDB" id="3819888at2759"/>
<dbReference type="EMBL" id="MCGT01000001">
    <property type="protein sequence ID" value="ORX62991.1"/>
    <property type="molecule type" value="Genomic_DNA"/>
</dbReference>
<dbReference type="STRING" id="101127.A0A1X2GY28"/>
<evidence type="ECO:0000313" key="5">
    <source>
        <dbReference type="Proteomes" id="UP000242146"/>
    </source>
</evidence>
<dbReference type="PRINTS" id="PR00081">
    <property type="entry name" value="GDHRDH"/>
</dbReference>
<dbReference type="InterPro" id="IPR002347">
    <property type="entry name" value="SDR_fam"/>
</dbReference>
<dbReference type="InterPro" id="IPR036291">
    <property type="entry name" value="NAD(P)-bd_dom_sf"/>
</dbReference>
<keyword evidence="1" id="KW-0521">NADP</keyword>
<comment type="similarity">
    <text evidence="3">Belongs to the short-chain dehydrogenases/reductases (SDR) family.</text>
</comment>
<dbReference type="PRINTS" id="PR00080">
    <property type="entry name" value="SDRFAMILY"/>
</dbReference>
<dbReference type="Pfam" id="PF00106">
    <property type="entry name" value="adh_short"/>
    <property type="match status" value="1"/>
</dbReference>
<evidence type="ECO:0000256" key="2">
    <source>
        <dbReference type="ARBA" id="ARBA00023002"/>
    </source>
</evidence>
<evidence type="ECO:0000313" key="4">
    <source>
        <dbReference type="EMBL" id="ORX62991.1"/>
    </source>
</evidence>
<proteinExistence type="inferred from homology"/>
<organism evidence="4 5">
    <name type="scientific">Hesseltinella vesiculosa</name>
    <dbReference type="NCBI Taxonomy" id="101127"/>
    <lineage>
        <taxon>Eukaryota</taxon>
        <taxon>Fungi</taxon>
        <taxon>Fungi incertae sedis</taxon>
        <taxon>Mucoromycota</taxon>
        <taxon>Mucoromycotina</taxon>
        <taxon>Mucoromycetes</taxon>
        <taxon>Mucorales</taxon>
        <taxon>Cunninghamellaceae</taxon>
        <taxon>Hesseltinella</taxon>
    </lineage>
</organism>
<reference evidence="4 5" key="1">
    <citation type="submission" date="2016-07" db="EMBL/GenBank/DDBJ databases">
        <title>Pervasive Adenine N6-methylation of Active Genes in Fungi.</title>
        <authorList>
            <consortium name="DOE Joint Genome Institute"/>
            <person name="Mondo S.J."/>
            <person name="Dannebaum R.O."/>
            <person name="Kuo R.C."/>
            <person name="Labutti K."/>
            <person name="Haridas S."/>
            <person name="Kuo A."/>
            <person name="Salamov A."/>
            <person name="Ahrendt S.R."/>
            <person name="Lipzen A."/>
            <person name="Sullivan W."/>
            <person name="Andreopoulos W.B."/>
            <person name="Clum A."/>
            <person name="Lindquist E."/>
            <person name="Daum C."/>
            <person name="Ramamoorthy G.K."/>
            <person name="Gryganskyi A."/>
            <person name="Culley D."/>
            <person name="Magnuson J.K."/>
            <person name="James T.Y."/>
            <person name="O'Malley M.A."/>
            <person name="Stajich J.E."/>
            <person name="Spatafora J.W."/>
            <person name="Visel A."/>
            <person name="Grigoriev I.V."/>
        </authorList>
    </citation>
    <scope>NUCLEOTIDE SEQUENCE [LARGE SCALE GENOMIC DNA]</scope>
    <source>
        <strain evidence="4 5">NRRL 3301</strain>
    </source>
</reference>
<dbReference type="PANTHER" id="PTHR43658">
    <property type="entry name" value="SHORT-CHAIN DEHYDROGENASE/REDUCTASE"/>
    <property type="match status" value="1"/>
</dbReference>
<comment type="caution">
    <text evidence="4">The sequence shown here is derived from an EMBL/GenBank/DDBJ whole genome shotgun (WGS) entry which is preliminary data.</text>
</comment>
<protein>
    <submittedName>
        <fullName evidence="4">Putative 3-hydroxyacyl-CoA dehydrogenase</fullName>
    </submittedName>
</protein>
<keyword evidence="5" id="KW-1185">Reference proteome</keyword>
<accession>A0A1X2GY28</accession>
<dbReference type="PROSITE" id="PS00061">
    <property type="entry name" value="ADH_SHORT"/>
    <property type="match status" value="1"/>
</dbReference>
<name>A0A1X2GY28_9FUNG</name>
<dbReference type="Proteomes" id="UP000242146">
    <property type="component" value="Unassembled WGS sequence"/>
</dbReference>
<evidence type="ECO:0000256" key="1">
    <source>
        <dbReference type="ARBA" id="ARBA00022857"/>
    </source>
</evidence>
<dbReference type="SUPFAM" id="SSF51735">
    <property type="entry name" value="NAD(P)-binding Rossmann-fold domains"/>
    <property type="match status" value="1"/>
</dbReference>
<dbReference type="GO" id="GO:0016491">
    <property type="term" value="F:oxidoreductase activity"/>
    <property type="evidence" value="ECO:0007669"/>
    <property type="project" value="UniProtKB-KW"/>
</dbReference>
<dbReference type="AlphaFoldDB" id="A0A1X2GY28"/>
<dbReference type="PANTHER" id="PTHR43658:SF8">
    <property type="entry name" value="17-BETA-HYDROXYSTEROID DEHYDROGENASE 14-RELATED"/>
    <property type="match status" value="1"/>
</dbReference>
<sequence length="255" mass="27225">MKLAQGLVIVTGGSGGLGEQTIHSIVAENGYVALIDVNVSGSERIVEKYGEKRVYFPGPVDVANEEQVAAAMEMIDAHFVDVTWLGAVICSGVLFAPPTKLGYGPKGKLTSFQQFKHVMDINLLGTYNVAHKVSEQLIKSSPLNEDGERGMIITVSSITGLDGSIVGYGTSKAAVAGLTLPLARELSTFGIRVVSIAPGPFETSMIHVDADIQAPVGLFPKRYGYPHEFAELVVYAFKQRMLNGCVIRLDGGLRA</sequence>